<name>A0A951PZ99_9NOST</name>
<evidence type="ECO:0000313" key="1">
    <source>
        <dbReference type="EMBL" id="MBW4562406.1"/>
    </source>
</evidence>
<protein>
    <submittedName>
        <fullName evidence="1">Uncharacterized protein</fullName>
    </submittedName>
</protein>
<dbReference type="AlphaFoldDB" id="A0A951PZ99"/>
<dbReference type="EMBL" id="JAHHHN010000007">
    <property type="protein sequence ID" value="MBW4562406.1"/>
    <property type="molecule type" value="Genomic_DNA"/>
</dbReference>
<proteinExistence type="predicted"/>
<dbReference type="Proteomes" id="UP000715781">
    <property type="component" value="Unassembled WGS sequence"/>
</dbReference>
<comment type="caution">
    <text evidence="1">The sequence shown here is derived from an EMBL/GenBank/DDBJ whole genome shotgun (WGS) entry which is preliminary data.</text>
</comment>
<evidence type="ECO:0000313" key="2">
    <source>
        <dbReference type="Proteomes" id="UP000715781"/>
    </source>
</evidence>
<reference evidence="1" key="1">
    <citation type="submission" date="2021-05" db="EMBL/GenBank/DDBJ databases">
        <authorList>
            <person name="Pietrasiak N."/>
            <person name="Ward R."/>
            <person name="Stajich J.E."/>
            <person name="Kurbessoian T."/>
        </authorList>
    </citation>
    <scope>NUCLEOTIDE SEQUENCE</scope>
    <source>
        <strain evidence="1">JT2-VF2</strain>
    </source>
</reference>
<gene>
    <name evidence="1" type="ORF">KME32_14890</name>
</gene>
<accession>A0A951PZ99</accession>
<organism evidence="1 2">
    <name type="scientific">Mojavia pulchra JT2-VF2</name>
    <dbReference type="NCBI Taxonomy" id="287848"/>
    <lineage>
        <taxon>Bacteria</taxon>
        <taxon>Bacillati</taxon>
        <taxon>Cyanobacteriota</taxon>
        <taxon>Cyanophyceae</taxon>
        <taxon>Nostocales</taxon>
        <taxon>Nostocaceae</taxon>
    </lineage>
</organism>
<reference evidence="1" key="2">
    <citation type="journal article" date="2022" name="Microbiol. Resour. Announc.">
        <title>Metagenome Sequencing to Explore Phylogenomics of Terrestrial Cyanobacteria.</title>
        <authorList>
            <person name="Ward R.D."/>
            <person name="Stajich J.E."/>
            <person name="Johansen J.R."/>
            <person name="Huntemann M."/>
            <person name="Clum A."/>
            <person name="Foster B."/>
            <person name="Foster B."/>
            <person name="Roux S."/>
            <person name="Palaniappan K."/>
            <person name="Varghese N."/>
            <person name="Mukherjee S."/>
            <person name="Reddy T.B.K."/>
            <person name="Daum C."/>
            <person name="Copeland A."/>
            <person name="Chen I.A."/>
            <person name="Ivanova N.N."/>
            <person name="Kyrpides N.C."/>
            <person name="Shapiro N."/>
            <person name="Eloe-Fadrosh E.A."/>
            <person name="Pietrasiak N."/>
        </authorList>
    </citation>
    <scope>NUCLEOTIDE SEQUENCE</scope>
    <source>
        <strain evidence="1">JT2-VF2</strain>
    </source>
</reference>
<sequence length="63" mass="6872">MFVDLVLKTNEQVLLAPPSAIAVLPAVTYTITFEPTALKGTISIVENLILSLLAKKFKFRVPS</sequence>